<reference evidence="2 3" key="1">
    <citation type="journal article" date="2010" name="Int. J. Syst. Evol. Microbiol.">
        <title>Bacillus horneckiae sp. nov., isolated from a spacecraft-assembly clean room.</title>
        <authorList>
            <person name="Vaishampayan P."/>
            <person name="Probst A."/>
            <person name="Krishnamurthi S."/>
            <person name="Ghosh S."/>
            <person name="Osman S."/>
            <person name="McDowall A."/>
            <person name="Ruckmani A."/>
            <person name="Mayilraj S."/>
            <person name="Venkateswaran K."/>
        </authorList>
    </citation>
    <scope>NUCLEOTIDE SEQUENCE [LARGE SCALE GENOMIC DNA]</scope>
    <source>
        <strain evidence="3">1PO1SC</strain>
    </source>
</reference>
<gene>
    <name evidence="2" type="ORF">CWS20_16990</name>
</gene>
<dbReference type="SUPFAM" id="SSF56349">
    <property type="entry name" value="DNA breaking-rejoining enzymes"/>
    <property type="match status" value="1"/>
</dbReference>
<name>A0A2N0ZE50_9BACI</name>
<dbReference type="InterPro" id="IPR011010">
    <property type="entry name" value="DNA_brk_join_enz"/>
</dbReference>
<comment type="caution">
    <text evidence="2">The sequence shown here is derived from an EMBL/GenBank/DDBJ whole genome shotgun (WGS) entry which is preliminary data.</text>
</comment>
<keyword evidence="3" id="KW-1185">Reference proteome</keyword>
<accession>A0A2N0ZE50</accession>
<organism evidence="2 3">
    <name type="scientific">Cytobacillus horneckiae</name>
    <dbReference type="NCBI Taxonomy" id="549687"/>
    <lineage>
        <taxon>Bacteria</taxon>
        <taxon>Bacillati</taxon>
        <taxon>Bacillota</taxon>
        <taxon>Bacilli</taxon>
        <taxon>Bacillales</taxon>
        <taxon>Bacillaceae</taxon>
        <taxon>Cytobacillus</taxon>
    </lineage>
</organism>
<dbReference type="EMBL" id="PISD01000036">
    <property type="protein sequence ID" value="PKG27789.1"/>
    <property type="molecule type" value="Genomic_DNA"/>
</dbReference>
<keyword evidence="1" id="KW-0233">DNA recombination</keyword>
<dbReference type="GO" id="GO:0015074">
    <property type="term" value="P:DNA integration"/>
    <property type="evidence" value="ECO:0007669"/>
    <property type="project" value="InterPro"/>
</dbReference>
<dbReference type="GO" id="GO:0003677">
    <property type="term" value="F:DNA binding"/>
    <property type="evidence" value="ECO:0007669"/>
    <property type="project" value="InterPro"/>
</dbReference>
<dbReference type="Gene3D" id="1.10.443.10">
    <property type="entry name" value="Intergrase catalytic core"/>
    <property type="match status" value="1"/>
</dbReference>
<protein>
    <recommendedName>
        <fullName evidence="4">Integrase</fullName>
    </recommendedName>
</protein>
<dbReference type="GO" id="GO:0006310">
    <property type="term" value="P:DNA recombination"/>
    <property type="evidence" value="ECO:0007669"/>
    <property type="project" value="UniProtKB-KW"/>
</dbReference>
<sequence>MLLEAGVSLKEIQGRLGHKDIMMIGNIYSHVTEKMEVQSIVSKYMADL</sequence>
<dbReference type="AlphaFoldDB" id="A0A2N0ZE50"/>
<evidence type="ECO:0000313" key="3">
    <source>
        <dbReference type="Proteomes" id="UP000233343"/>
    </source>
</evidence>
<dbReference type="InterPro" id="IPR013762">
    <property type="entry name" value="Integrase-like_cat_sf"/>
</dbReference>
<proteinExistence type="predicted"/>
<dbReference type="Proteomes" id="UP000233343">
    <property type="component" value="Unassembled WGS sequence"/>
</dbReference>
<evidence type="ECO:0008006" key="4">
    <source>
        <dbReference type="Google" id="ProtNLM"/>
    </source>
</evidence>
<evidence type="ECO:0000256" key="1">
    <source>
        <dbReference type="ARBA" id="ARBA00023172"/>
    </source>
</evidence>
<evidence type="ECO:0000313" key="2">
    <source>
        <dbReference type="EMBL" id="PKG27789.1"/>
    </source>
</evidence>